<accession>G9YIF0</accession>
<sequence>MDIKGVSGVATIYIKWYNNVAQHEVPCPAEDGSGPCFDSDFTRMV</sequence>
<keyword evidence="2" id="KW-1185">Reference proteome</keyword>
<comment type="caution">
    <text evidence="1">The sequence shown here is derived from an EMBL/GenBank/DDBJ whole genome shotgun (WGS) entry which is preliminary data.</text>
</comment>
<dbReference type="HOGENOM" id="CLU_3195382_0_0_9"/>
<protein>
    <submittedName>
        <fullName evidence="1">Uncharacterized protein</fullName>
    </submittedName>
</protein>
<dbReference type="EMBL" id="AGCJ01000060">
    <property type="protein sequence ID" value="EHM39753.1"/>
    <property type="molecule type" value="Genomic_DNA"/>
</dbReference>
<dbReference type="AlphaFoldDB" id="G9YIF0"/>
<evidence type="ECO:0000313" key="2">
    <source>
        <dbReference type="Proteomes" id="UP000005481"/>
    </source>
</evidence>
<gene>
    <name evidence="1" type="ORF">HMPREF0080_01442</name>
</gene>
<evidence type="ECO:0000313" key="1">
    <source>
        <dbReference type="EMBL" id="EHM39753.1"/>
    </source>
</evidence>
<name>G9YIF0_9FIRM</name>
<dbReference type="Proteomes" id="UP000005481">
    <property type="component" value="Unassembled WGS sequence"/>
</dbReference>
<organism evidence="1 2">
    <name type="scientific">Anaeroglobus geminatus F0357</name>
    <dbReference type="NCBI Taxonomy" id="861450"/>
    <lineage>
        <taxon>Bacteria</taxon>
        <taxon>Bacillati</taxon>
        <taxon>Bacillota</taxon>
        <taxon>Negativicutes</taxon>
        <taxon>Veillonellales</taxon>
        <taxon>Veillonellaceae</taxon>
        <taxon>Anaeroglobus</taxon>
    </lineage>
</organism>
<proteinExistence type="predicted"/>
<reference evidence="1 2" key="1">
    <citation type="submission" date="2011-08" db="EMBL/GenBank/DDBJ databases">
        <authorList>
            <person name="Weinstock G."/>
            <person name="Sodergren E."/>
            <person name="Clifton S."/>
            <person name="Fulton L."/>
            <person name="Fulton B."/>
            <person name="Courtney L."/>
            <person name="Fronick C."/>
            <person name="Harrison M."/>
            <person name="Strong C."/>
            <person name="Farmer C."/>
            <person name="Delahaunty K."/>
            <person name="Markovic C."/>
            <person name="Hall O."/>
            <person name="Minx P."/>
            <person name="Tomlinson C."/>
            <person name="Mitreva M."/>
            <person name="Hou S."/>
            <person name="Chen J."/>
            <person name="Wollam A."/>
            <person name="Pepin K.H."/>
            <person name="Johnson M."/>
            <person name="Bhonagiri V."/>
            <person name="Zhang X."/>
            <person name="Suruliraj S."/>
            <person name="Warren W."/>
            <person name="Chinwalla A."/>
            <person name="Mardis E.R."/>
            <person name="Wilson R.K."/>
        </authorList>
    </citation>
    <scope>NUCLEOTIDE SEQUENCE [LARGE SCALE GENOMIC DNA]</scope>
    <source>
        <strain evidence="1 2">F0357</strain>
    </source>
</reference>
<dbReference type="STRING" id="861450.HMPREF0080_01442"/>